<feature type="transmembrane region" description="Helical" evidence="6">
    <location>
        <begin position="95"/>
        <end position="113"/>
    </location>
</feature>
<name>A0A5E6VHE2_PSEFL</name>
<evidence type="ECO:0000256" key="3">
    <source>
        <dbReference type="ARBA" id="ARBA00022692"/>
    </source>
</evidence>
<dbReference type="GO" id="GO:0016020">
    <property type="term" value="C:membrane"/>
    <property type="evidence" value="ECO:0007669"/>
    <property type="project" value="UniProtKB-SubCell"/>
</dbReference>
<dbReference type="InterPro" id="IPR012506">
    <property type="entry name" value="TMEM86B-like"/>
</dbReference>
<evidence type="ECO:0000256" key="4">
    <source>
        <dbReference type="ARBA" id="ARBA00022989"/>
    </source>
</evidence>
<feature type="transmembrane region" description="Helical" evidence="6">
    <location>
        <begin position="16"/>
        <end position="36"/>
    </location>
</feature>
<evidence type="ECO:0000256" key="2">
    <source>
        <dbReference type="ARBA" id="ARBA00007375"/>
    </source>
</evidence>
<keyword evidence="3 6" id="KW-0812">Transmembrane</keyword>
<reference evidence="7 8" key="1">
    <citation type="submission" date="2019-09" db="EMBL/GenBank/DDBJ databases">
        <authorList>
            <person name="Chandra G."/>
            <person name="Truman W A."/>
        </authorList>
    </citation>
    <scope>NUCLEOTIDE SEQUENCE [LARGE SCALE GENOMIC DNA]</scope>
    <source>
        <strain evidence="7">PS659</strain>
    </source>
</reference>
<dbReference type="PANTHER" id="PTHR31885:SF6">
    <property type="entry name" value="GH04784P"/>
    <property type="match status" value="1"/>
</dbReference>
<feature type="transmembrane region" description="Helical" evidence="6">
    <location>
        <begin position="146"/>
        <end position="165"/>
    </location>
</feature>
<dbReference type="GO" id="GO:0016787">
    <property type="term" value="F:hydrolase activity"/>
    <property type="evidence" value="ECO:0007669"/>
    <property type="project" value="TreeGrafter"/>
</dbReference>
<evidence type="ECO:0008006" key="9">
    <source>
        <dbReference type="Google" id="ProtNLM"/>
    </source>
</evidence>
<comment type="similarity">
    <text evidence="2">Belongs to the TMEM86 family.</text>
</comment>
<dbReference type="EMBL" id="CABVGY010000026">
    <property type="protein sequence ID" value="VVN17622.1"/>
    <property type="molecule type" value="Genomic_DNA"/>
</dbReference>
<proteinExistence type="inferred from homology"/>
<evidence type="ECO:0000313" key="7">
    <source>
        <dbReference type="EMBL" id="VVN17622.1"/>
    </source>
</evidence>
<feature type="transmembrane region" description="Helical" evidence="6">
    <location>
        <begin position="177"/>
        <end position="200"/>
    </location>
</feature>
<feature type="transmembrane region" description="Helical" evidence="6">
    <location>
        <begin position="206"/>
        <end position="227"/>
    </location>
</feature>
<feature type="transmembrane region" description="Helical" evidence="6">
    <location>
        <begin position="120"/>
        <end position="140"/>
    </location>
</feature>
<accession>A0A5E6VHE2</accession>
<evidence type="ECO:0000313" key="8">
    <source>
        <dbReference type="Proteomes" id="UP000326729"/>
    </source>
</evidence>
<keyword evidence="4 6" id="KW-1133">Transmembrane helix</keyword>
<evidence type="ECO:0000256" key="5">
    <source>
        <dbReference type="ARBA" id="ARBA00023136"/>
    </source>
</evidence>
<organism evidence="7 8">
    <name type="scientific">Pseudomonas fluorescens</name>
    <dbReference type="NCBI Taxonomy" id="294"/>
    <lineage>
        <taxon>Bacteria</taxon>
        <taxon>Pseudomonadati</taxon>
        <taxon>Pseudomonadota</taxon>
        <taxon>Gammaproteobacteria</taxon>
        <taxon>Pseudomonadales</taxon>
        <taxon>Pseudomonadaceae</taxon>
        <taxon>Pseudomonas</taxon>
    </lineage>
</organism>
<dbReference type="Proteomes" id="UP000326729">
    <property type="component" value="Unassembled WGS sequence"/>
</dbReference>
<comment type="subcellular location">
    <subcellularLocation>
        <location evidence="1">Membrane</location>
        <topology evidence="1">Multi-pass membrane protein</topology>
    </subcellularLocation>
</comment>
<dbReference type="PANTHER" id="PTHR31885">
    <property type="entry name" value="GH04784P"/>
    <property type="match status" value="1"/>
</dbReference>
<evidence type="ECO:0000256" key="1">
    <source>
        <dbReference type="ARBA" id="ARBA00004141"/>
    </source>
</evidence>
<dbReference type="Pfam" id="PF07947">
    <property type="entry name" value="YhhN"/>
    <property type="match status" value="1"/>
</dbReference>
<keyword evidence="5 6" id="KW-0472">Membrane</keyword>
<evidence type="ECO:0000256" key="6">
    <source>
        <dbReference type="SAM" id="Phobius"/>
    </source>
</evidence>
<gene>
    <name evidence="7" type="ORF">PS659_04199</name>
</gene>
<protein>
    <recommendedName>
        <fullName evidence="9">Lysoplasmalogenase</fullName>
    </recommendedName>
</protein>
<dbReference type="AlphaFoldDB" id="A0A5E6VHE2"/>
<sequence>MGAGSVAGGDLRLRDLGQLTVGWLILALMGAVTFLYGLSVHASLLCLLVKPLPVLALLGWLHDAPPGEYRRWISLGLIFSLLGDVLLAWPGDLFVFGLGAFLVAHLAYLKAYLSDCRRLAVLPLVLALGVGAVLLGILISNGLGPLLVPVIVYGTAISAMLWRALARLGTDVPKRSALLAAGGAVAFVFSDSVIGISRFVMPFDAAPYVIILSYWLGQWGITASAFAHHNSVSNR</sequence>